<accession>A0ACB9PUR2</accession>
<reference evidence="1 2" key="1">
    <citation type="journal article" date="2022" name="DNA Res.">
        <title>Chromosomal-level genome assembly of the orchid tree Bauhinia variegata (Leguminosae; Cercidoideae) supports the allotetraploid origin hypothesis of Bauhinia.</title>
        <authorList>
            <person name="Zhong Y."/>
            <person name="Chen Y."/>
            <person name="Zheng D."/>
            <person name="Pang J."/>
            <person name="Liu Y."/>
            <person name="Luo S."/>
            <person name="Meng S."/>
            <person name="Qian L."/>
            <person name="Wei D."/>
            <person name="Dai S."/>
            <person name="Zhou R."/>
        </authorList>
    </citation>
    <scope>NUCLEOTIDE SEQUENCE [LARGE SCALE GENOMIC DNA]</scope>
    <source>
        <strain evidence="1">BV-YZ2020</strain>
    </source>
</reference>
<keyword evidence="2" id="KW-1185">Reference proteome</keyword>
<gene>
    <name evidence="1" type="ORF">L6164_005935</name>
</gene>
<protein>
    <submittedName>
        <fullName evidence="1">Uncharacterized protein</fullName>
    </submittedName>
</protein>
<sequence>MKRRKDKLFVLLCVSASRVLAPRGDSASITWWVSRLQKEPRFLCSFPVPTCKEITSTLICNMPKFLSNKKRQ</sequence>
<dbReference type="EMBL" id="CM039428">
    <property type="protein sequence ID" value="KAI4351589.1"/>
    <property type="molecule type" value="Genomic_DNA"/>
</dbReference>
<evidence type="ECO:0000313" key="2">
    <source>
        <dbReference type="Proteomes" id="UP000828941"/>
    </source>
</evidence>
<organism evidence="1 2">
    <name type="scientific">Bauhinia variegata</name>
    <name type="common">Purple orchid tree</name>
    <name type="synonym">Phanera variegata</name>
    <dbReference type="NCBI Taxonomy" id="167791"/>
    <lineage>
        <taxon>Eukaryota</taxon>
        <taxon>Viridiplantae</taxon>
        <taxon>Streptophyta</taxon>
        <taxon>Embryophyta</taxon>
        <taxon>Tracheophyta</taxon>
        <taxon>Spermatophyta</taxon>
        <taxon>Magnoliopsida</taxon>
        <taxon>eudicotyledons</taxon>
        <taxon>Gunneridae</taxon>
        <taxon>Pentapetalae</taxon>
        <taxon>rosids</taxon>
        <taxon>fabids</taxon>
        <taxon>Fabales</taxon>
        <taxon>Fabaceae</taxon>
        <taxon>Cercidoideae</taxon>
        <taxon>Cercideae</taxon>
        <taxon>Bauhiniinae</taxon>
        <taxon>Bauhinia</taxon>
    </lineage>
</organism>
<dbReference type="Proteomes" id="UP000828941">
    <property type="component" value="Chromosome 3"/>
</dbReference>
<proteinExistence type="predicted"/>
<comment type="caution">
    <text evidence="1">The sequence shown here is derived from an EMBL/GenBank/DDBJ whole genome shotgun (WGS) entry which is preliminary data.</text>
</comment>
<evidence type="ECO:0000313" key="1">
    <source>
        <dbReference type="EMBL" id="KAI4351589.1"/>
    </source>
</evidence>
<name>A0ACB9PUR2_BAUVA</name>